<dbReference type="SUPFAM" id="SSF81383">
    <property type="entry name" value="F-box domain"/>
    <property type="match status" value="1"/>
</dbReference>
<sequence>MLFPSSTVAAMSPSPFETLAIELVELIVAHLDCSDIAALRLTCHRVKIIVSQGRFTIFFKQRNVLLETRALQDLADGTSQGHLICRLRDCTFTGVLDETKNTDTEAAAEEDHRRLLTEAFCNIKQRSPAGCLATVRLRLVVRLADGALAAPEDCRYAAGGLWMRIWDTAQRTFRVVMAALKATQLAVDCELDLFHGHTHCSLTSDIFVASVTTFPWTAIFGSLKKLKLNISSPHRASTTTASLATDDLDDESTTTDSDEAAGRQTEAPGAPLKETERRACTQVLFQGVLQLRSLLSELETVDLFWYLVGRRRMAESTLLQPPADDTEPDTGGPLRLKECWLRGLVVAEADLLRFLQRTQPVALTLIHITLNPGTYDAIFDFLTDPETLISSYHLDDLFEKNWVKTVHFEIPGSPKFAYRRGGGTPSTLSRQGEDIKIPIRYHLPIHLAKGSGDHMRWRQESRRVYGPPC</sequence>
<keyword evidence="4" id="KW-1185">Reference proteome</keyword>
<dbReference type="InterPro" id="IPR001810">
    <property type="entry name" value="F-box_dom"/>
</dbReference>
<evidence type="ECO:0000259" key="2">
    <source>
        <dbReference type="PROSITE" id="PS50181"/>
    </source>
</evidence>
<dbReference type="Pfam" id="PF00646">
    <property type="entry name" value="F-box"/>
    <property type="match status" value="1"/>
</dbReference>
<proteinExistence type="predicted"/>
<name>A0A443I2R1_BYSSP</name>
<dbReference type="PROSITE" id="PS50181">
    <property type="entry name" value="FBOX"/>
    <property type="match status" value="1"/>
</dbReference>
<organism evidence="3 4">
    <name type="scientific">Byssochlamys spectabilis</name>
    <name type="common">Paecilomyces variotii</name>
    <dbReference type="NCBI Taxonomy" id="264951"/>
    <lineage>
        <taxon>Eukaryota</taxon>
        <taxon>Fungi</taxon>
        <taxon>Dikarya</taxon>
        <taxon>Ascomycota</taxon>
        <taxon>Pezizomycotina</taxon>
        <taxon>Eurotiomycetes</taxon>
        <taxon>Eurotiomycetidae</taxon>
        <taxon>Eurotiales</taxon>
        <taxon>Thermoascaceae</taxon>
        <taxon>Paecilomyces</taxon>
    </lineage>
</organism>
<reference evidence="3 4" key="1">
    <citation type="journal article" date="2018" name="Front. Microbiol.">
        <title>Genomic and genetic insights into a cosmopolitan fungus, Paecilomyces variotii (Eurotiales).</title>
        <authorList>
            <person name="Urquhart A.S."/>
            <person name="Mondo S.J."/>
            <person name="Makela M.R."/>
            <person name="Hane J.K."/>
            <person name="Wiebenga A."/>
            <person name="He G."/>
            <person name="Mihaltcheva S."/>
            <person name="Pangilinan J."/>
            <person name="Lipzen A."/>
            <person name="Barry K."/>
            <person name="de Vries R.P."/>
            <person name="Grigoriev I.V."/>
            <person name="Idnurm A."/>
        </authorList>
    </citation>
    <scope>NUCLEOTIDE SEQUENCE [LARGE SCALE GENOMIC DNA]</scope>
    <source>
        <strain evidence="3 4">CBS 101075</strain>
    </source>
</reference>
<evidence type="ECO:0000313" key="4">
    <source>
        <dbReference type="Proteomes" id="UP000283841"/>
    </source>
</evidence>
<dbReference type="EMBL" id="RCNU01000002">
    <property type="protein sequence ID" value="RWQ98379.1"/>
    <property type="molecule type" value="Genomic_DNA"/>
</dbReference>
<dbReference type="VEuPathDB" id="FungiDB:C8Q69DRAFT_458759"/>
<dbReference type="RefSeq" id="XP_028488024.1">
    <property type="nucleotide sequence ID" value="XM_028630020.1"/>
</dbReference>
<protein>
    <recommendedName>
        <fullName evidence="2">F-box domain-containing protein</fullName>
    </recommendedName>
</protein>
<dbReference type="Proteomes" id="UP000283841">
    <property type="component" value="Unassembled WGS sequence"/>
</dbReference>
<feature type="domain" description="F-box" evidence="2">
    <location>
        <begin position="13"/>
        <end position="62"/>
    </location>
</feature>
<dbReference type="InterPro" id="IPR036047">
    <property type="entry name" value="F-box-like_dom_sf"/>
</dbReference>
<evidence type="ECO:0000313" key="3">
    <source>
        <dbReference type="EMBL" id="RWQ98379.1"/>
    </source>
</evidence>
<comment type="caution">
    <text evidence="3">The sequence shown here is derived from an EMBL/GenBank/DDBJ whole genome shotgun (WGS) entry which is preliminary data.</text>
</comment>
<dbReference type="GeneID" id="39599297"/>
<feature type="region of interest" description="Disordered" evidence="1">
    <location>
        <begin position="239"/>
        <end position="273"/>
    </location>
</feature>
<accession>A0A443I2R1</accession>
<gene>
    <name evidence="3" type="ORF">C8Q69DRAFT_458759</name>
</gene>
<dbReference type="AlphaFoldDB" id="A0A443I2R1"/>
<feature type="compositionally biased region" description="Acidic residues" evidence="1">
    <location>
        <begin position="246"/>
        <end position="259"/>
    </location>
</feature>
<evidence type="ECO:0000256" key="1">
    <source>
        <dbReference type="SAM" id="MobiDB-lite"/>
    </source>
</evidence>